<comment type="caution">
    <text evidence="2">The sequence shown here is derived from an EMBL/GenBank/DDBJ whole genome shotgun (WGS) entry which is preliminary data.</text>
</comment>
<accession>A0A4D4MQK1</accession>
<feature type="compositionally biased region" description="Pro residues" evidence="1">
    <location>
        <begin position="52"/>
        <end position="64"/>
    </location>
</feature>
<feature type="compositionally biased region" description="Low complexity" evidence="1">
    <location>
        <begin position="36"/>
        <end position="47"/>
    </location>
</feature>
<evidence type="ECO:0000313" key="2">
    <source>
        <dbReference type="EMBL" id="GDY73689.1"/>
    </source>
</evidence>
<protein>
    <submittedName>
        <fullName evidence="2">Uncharacterized protein</fullName>
    </submittedName>
</protein>
<organism evidence="2 3">
    <name type="scientific">Streptomyces avermitilis</name>
    <dbReference type="NCBI Taxonomy" id="33903"/>
    <lineage>
        <taxon>Bacteria</taxon>
        <taxon>Bacillati</taxon>
        <taxon>Actinomycetota</taxon>
        <taxon>Actinomycetes</taxon>
        <taxon>Kitasatosporales</taxon>
        <taxon>Streptomycetaceae</taxon>
        <taxon>Streptomyces</taxon>
    </lineage>
</organism>
<sequence>MTDPASERRRMAAVLSNKGVLKSPWLRGAIETIPASSSSILESSSTRGGPGGPSPPSAPPRTSG</sequence>
<evidence type="ECO:0000256" key="1">
    <source>
        <dbReference type="SAM" id="MobiDB-lite"/>
    </source>
</evidence>
<evidence type="ECO:0000313" key="3">
    <source>
        <dbReference type="Proteomes" id="UP000299211"/>
    </source>
</evidence>
<dbReference type="AlphaFoldDB" id="A0A4D4MQK1"/>
<dbReference type="EMBL" id="BJHY01000001">
    <property type="protein sequence ID" value="GDY73689.1"/>
    <property type="molecule type" value="Genomic_DNA"/>
</dbReference>
<gene>
    <name evidence="2" type="ORF">SAV31267_031740</name>
</gene>
<reference evidence="2 3" key="1">
    <citation type="submission" date="2019-04" db="EMBL/GenBank/DDBJ databases">
        <title>Draft genome sequences of Streptomyces avermitilis ATCC 31267.</title>
        <authorList>
            <person name="Komaki H."/>
            <person name="Tamura T."/>
            <person name="Hosoyama A."/>
        </authorList>
    </citation>
    <scope>NUCLEOTIDE SEQUENCE [LARGE SCALE GENOMIC DNA]</scope>
    <source>
        <strain evidence="2 3">ATCC 31267</strain>
    </source>
</reference>
<dbReference type="Proteomes" id="UP000299211">
    <property type="component" value="Unassembled WGS sequence"/>
</dbReference>
<name>A0A4D4MQK1_STRAX</name>
<feature type="region of interest" description="Disordered" evidence="1">
    <location>
        <begin position="34"/>
        <end position="64"/>
    </location>
</feature>
<proteinExistence type="predicted"/>